<evidence type="ECO:0000256" key="3">
    <source>
        <dbReference type="ARBA" id="ARBA00012438"/>
    </source>
</evidence>
<dbReference type="InterPro" id="IPR003661">
    <property type="entry name" value="HisK_dim/P_dom"/>
</dbReference>
<evidence type="ECO:0000256" key="13">
    <source>
        <dbReference type="ARBA" id="ARBA00023012"/>
    </source>
</evidence>
<dbReference type="EC" id="2.7.13.3" evidence="3"/>
<comment type="catalytic activity">
    <reaction evidence="1">
        <text>ATP + protein L-histidine = ADP + protein N-phospho-L-histidine.</text>
        <dbReference type="EC" id="2.7.13.3"/>
    </reaction>
</comment>
<accession>A0A0D5LU58</accession>
<dbReference type="InterPro" id="IPR003660">
    <property type="entry name" value="HAMP_dom"/>
</dbReference>
<keyword evidence="9" id="KW-0547">Nucleotide-binding</keyword>
<dbReference type="GO" id="GO:0005886">
    <property type="term" value="C:plasma membrane"/>
    <property type="evidence" value="ECO:0007669"/>
    <property type="project" value="UniProtKB-SubCell"/>
</dbReference>
<evidence type="ECO:0000256" key="6">
    <source>
        <dbReference type="ARBA" id="ARBA00022553"/>
    </source>
</evidence>
<dbReference type="KEGG" id="mey:TM49_16275"/>
<keyword evidence="13" id="KW-0902">Two-component regulatory system</keyword>
<dbReference type="SUPFAM" id="SSF47384">
    <property type="entry name" value="Homodimeric domain of signal transducing histidine kinase"/>
    <property type="match status" value="1"/>
</dbReference>
<dbReference type="OrthoDB" id="9804645at2"/>
<evidence type="ECO:0000313" key="18">
    <source>
        <dbReference type="EMBL" id="AJY46878.1"/>
    </source>
</evidence>
<dbReference type="PRINTS" id="PR00344">
    <property type="entry name" value="BCTRLSENSOR"/>
</dbReference>
<dbReference type="Proteomes" id="UP000032611">
    <property type="component" value="Chromosome"/>
</dbReference>
<dbReference type="PATRIC" id="fig|1486262.3.peg.3366"/>
<evidence type="ECO:0000256" key="8">
    <source>
        <dbReference type="ARBA" id="ARBA00022692"/>
    </source>
</evidence>
<protein>
    <recommendedName>
        <fullName evidence="3">histidine kinase</fullName>
        <ecNumber evidence="3">2.7.13.3</ecNumber>
    </recommendedName>
</protein>
<dbReference type="GO" id="GO:0005524">
    <property type="term" value="F:ATP binding"/>
    <property type="evidence" value="ECO:0007669"/>
    <property type="project" value="UniProtKB-KW"/>
</dbReference>
<reference evidence="18 19" key="1">
    <citation type="journal article" date="2015" name="Genome Announc.">
        <title>Complete genome sequence of Martelella endophytica YC6887, which has antifungal activity associated with a halophyte.</title>
        <authorList>
            <person name="Khan A."/>
            <person name="Khan H."/>
            <person name="Chung E.J."/>
            <person name="Hossain M.T."/>
            <person name="Chung Y.R."/>
        </authorList>
    </citation>
    <scope>NUCLEOTIDE SEQUENCE [LARGE SCALE GENOMIC DNA]</scope>
    <source>
        <strain evidence="18">YC6887</strain>
    </source>
</reference>
<keyword evidence="12 15" id="KW-1133">Transmembrane helix</keyword>
<feature type="transmembrane region" description="Helical" evidence="15">
    <location>
        <begin position="135"/>
        <end position="156"/>
    </location>
</feature>
<dbReference type="PANTHER" id="PTHR44936">
    <property type="entry name" value="SENSOR PROTEIN CREC"/>
    <property type="match status" value="1"/>
</dbReference>
<dbReference type="InterPro" id="IPR050980">
    <property type="entry name" value="2C_sensor_his_kinase"/>
</dbReference>
<keyword evidence="6" id="KW-0597">Phosphoprotein</keyword>
<dbReference type="RefSeq" id="WP_045682818.1">
    <property type="nucleotide sequence ID" value="NZ_CP010803.1"/>
</dbReference>
<evidence type="ECO:0000259" key="16">
    <source>
        <dbReference type="PROSITE" id="PS50109"/>
    </source>
</evidence>
<dbReference type="InterPro" id="IPR036097">
    <property type="entry name" value="HisK_dim/P_sf"/>
</dbReference>
<keyword evidence="14 15" id="KW-0472">Membrane</keyword>
<dbReference type="SMART" id="SM00387">
    <property type="entry name" value="HATPase_c"/>
    <property type="match status" value="1"/>
</dbReference>
<dbReference type="InterPro" id="IPR036890">
    <property type="entry name" value="HATPase_C_sf"/>
</dbReference>
<evidence type="ECO:0000259" key="17">
    <source>
        <dbReference type="PROSITE" id="PS50885"/>
    </source>
</evidence>
<dbReference type="PANTHER" id="PTHR44936:SF5">
    <property type="entry name" value="SENSOR HISTIDINE KINASE ENVZ"/>
    <property type="match status" value="1"/>
</dbReference>
<dbReference type="AlphaFoldDB" id="A0A0D5LU58"/>
<evidence type="ECO:0000256" key="10">
    <source>
        <dbReference type="ARBA" id="ARBA00022777"/>
    </source>
</evidence>
<dbReference type="CDD" id="cd00082">
    <property type="entry name" value="HisKA"/>
    <property type="match status" value="1"/>
</dbReference>
<keyword evidence="10 18" id="KW-0418">Kinase</keyword>
<evidence type="ECO:0000256" key="5">
    <source>
        <dbReference type="ARBA" id="ARBA00022519"/>
    </source>
</evidence>
<evidence type="ECO:0000256" key="7">
    <source>
        <dbReference type="ARBA" id="ARBA00022679"/>
    </source>
</evidence>
<evidence type="ECO:0000256" key="11">
    <source>
        <dbReference type="ARBA" id="ARBA00022840"/>
    </source>
</evidence>
<dbReference type="InterPro" id="IPR005467">
    <property type="entry name" value="His_kinase_dom"/>
</dbReference>
<keyword evidence="8 15" id="KW-0812">Transmembrane</keyword>
<dbReference type="HOGENOM" id="CLU_000445_89_27_5"/>
<gene>
    <name evidence="18" type="ORF">TM49_16275</name>
</gene>
<dbReference type="Pfam" id="PF02518">
    <property type="entry name" value="HATPase_c"/>
    <property type="match status" value="1"/>
</dbReference>
<dbReference type="SMART" id="SM00388">
    <property type="entry name" value="HisKA"/>
    <property type="match status" value="1"/>
</dbReference>
<dbReference type="Gene3D" id="3.30.565.10">
    <property type="entry name" value="Histidine kinase-like ATPase, C-terminal domain"/>
    <property type="match status" value="1"/>
</dbReference>
<evidence type="ECO:0000256" key="12">
    <source>
        <dbReference type="ARBA" id="ARBA00022989"/>
    </source>
</evidence>
<keyword evidence="7" id="KW-0808">Transferase</keyword>
<dbReference type="EMBL" id="CP010803">
    <property type="protein sequence ID" value="AJY46878.1"/>
    <property type="molecule type" value="Genomic_DNA"/>
</dbReference>
<evidence type="ECO:0000313" key="19">
    <source>
        <dbReference type="Proteomes" id="UP000032611"/>
    </source>
</evidence>
<dbReference type="InterPro" id="IPR004358">
    <property type="entry name" value="Sig_transdc_His_kin-like_C"/>
</dbReference>
<feature type="domain" description="HAMP" evidence="17">
    <location>
        <begin position="157"/>
        <end position="209"/>
    </location>
</feature>
<name>A0A0D5LU58_MAREN</name>
<keyword evidence="4" id="KW-1003">Cell membrane</keyword>
<feature type="domain" description="Histidine kinase" evidence="16">
    <location>
        <begin position="217"/>
        <end position="414"/>
    </location>
</feature>
<evidence type="ECO:0000256" key="14">
    <source>
        <dbReference type="ARBA" id="ARBA00023136"/>
    </source>
</evidence>
<dbReference type="InterPro" id="IPR003594">
    <property type="entry name" value="HATPase_dom"/>
</dbReference>
<organism evidence="18 19">
    <name type="scientific">Martelella endophytica</name>
    <dbReference type="NCBI Taxonomy" id="1486262"/>
    <lineage>
        <taxon>Bacteria</taxon>
        <taxon>Pseudomonadati</taxon>
        <taxon>Pseudomonadota</taxon>
        <taxon>Alphaproteobacteria</taxon>
        <taxon>Hyphomicrobiales</taxon>
        <taxon>Aurantimonadaceae</taxon>
        <taxon>Martelella</taxon>
    </lineage>
</organism>
<dbReference type="PROSITE" id="PS50109">
    <property type="entry name" value="HIS_KIN"/>
    <property type="match status" value="1"/>
</dbReference>
<dbReference type="GO" id="GO:0000155">
    <property type="term" value="F:phosphorelay sensor kinase activity"/>
    <property type="evidence" value="ECO:0007669"/>
    <property type="project" value="InterPro"/>
</dbReference>
<keyword evidence="19" id="KW-1185">Reference proteome</keyword>
<dbReference type="SUPFAM" id="SSF55874">
    <property type="entry name" value="ATPase domain of HSP90 chaperone/DNA topoisomerase II/histidine kinase"/>
    <property type="match status" value="1"/>
</dbReference>
<proteinExistence type="predicted"/>
<evidence type="ECO:0000256" key="9">
    <source>
        <dbReference type="ARBA" id="ARBA00022741"/>
    </source>
</evidence>
<comment type="subcellular location">
    <subcellularLocation>
        <location evidence="2">Cell inner membrane</location>
        <topology evidence="2">Multi-pass membrane protein</topology>
    </subcellularLocation>
</comment>
<keyword evidence="11" id="KW-0067">ATP-binding</keyword>
<keyword evidence="5" id="KW-0997">Cell inner membrane</keyword>
<dbReference type="PROSITE" id="PS50885">
    <property type="entry name" value="HAMP"/>
    <property type="match status" value="1"/>
</dbReference>
<dbReference type="STRING" id="1486262.TM49_16275"/>
<dbReference type="Gene3D" id="1.10.287.130">
    <property type="match status" value="1"/>
</dbReference>
<sequence>MNWLRNRIVILLIVAILSVVGLATFAAVNALQRPDPDTLMLPLARQLATLAQVAEADPSLAAAEGLVMAPAPASGDLDQKATRHVKRALLKVGFTGETLITRPEGGGLTISIDLGEDGFLVMPFPDLRPPPGGRYVFAGWIALIIIGSIAVSVFAASMIMRPLRLIQNAVGSIGPDGMLPHVPETGPPETRMAARALNRLSSHLKAATESRMRLVAAAGHDLRTPMTRMRLRAEFIEEEAEREKWLADLEELDRIADSAIRLVREEVSRDTTAIVDLAALLREIVEGLAPLGMRVDLQATVPVEIEAAPLAIKRALRNLIVNAATHGGGATITLDRDGGEAVITIADEGPGIPEDLLGQVFEPFFRVDLARRKTIPGAGLGLAIAREIIERSGGHITIANRKPSGLLQTVTWTL</sequence>
<dbReference type="Pfam" id="PF00512">
    <property type="entry name" value="HisKA"/>
    <property type="match status" value="1"/>
</dbReference>
<evidence type="ECO:0000256" key="2">
    <source>
        <dbReference type="ARBA" id="ARBA00004429"/>
    </source>
</evidence>
<evidence type="ECO:0000256" key="1">
    <source>
        <dbReference type="ARBA" id="ARBA00000085"/>
    </source>
</evidence>
<evidence type="ECO:0000256" key="15">
    <source>
        <dbReference type="SAM" id="Phobius"/>
    </source>
</evidence>
<evidence type="ECO:0000256" key="4">
    <source>
        <dbReference type="ARBA" id="ARBA00022475"/>
    </source>
</evidence>